<organism evidence="1 2">
    <name type="scientific">Niallia oryzisoli</name>
    <dbReference type="NCBI Taxonomy" id="1737571"/>
    <lineage>
        <taxon>Bacteria</taxon>
        <taxon>Bacillati</taxon>
        <taxon>Bacillota</taxon>
        <taxon>Bacilli</taxon>
        <taxon>Bacillales</taxon>
        <taxon>Bacillaceae</taxon>
        <taxon>Niallia</taxon>
    </lineage>
</organism>
<proteinExistence type="predicted"/>
<evidence type="ECO:0000313" key="1">
    <source>
        <dbReference type="EMBL" id="WVX83146.1"/>
    </source>
</evidence>
<keyword evidence="2" id="KW-1185">Reference proteome</keyword>
<dbReference type="Proteomes" id="UP001357223">
    <property type="component" value="Chromosome"/>
</dbReference>
<sequence length="452" mass="50872">MNRISNLLARLNHNKTVSDIKAASFQPGQILNGKIIKLFPNGIASLQVGSQKIVAQLEASLEANQRYWFQVQPGVGKVKLKVLVSASEHEKTGDESLSSLLKGLHIPINAENMKITRYLLKEQLPVHKEMIEQAAAWLKVPPFAAAGLEAVKQMVKRQLPMTMATFQAVASAMDSHSLTENLETLGRLLHTGVLSNTGQQLASFIKEFIPNAAEQNTVMIPKEDMTGKKQLGKVKDDLLFNPASFVNHIKELVQRIGYTYEHDVIEFLQVLSDDRFDSTTLKSLLLNYIREEPAGPARDTAEVILHKITGLQLLTQDSVPIEQFALQIPLPLPQKTVDLTMQWSGRKLDNGQIDPAYCRILFYLDLEQLQETMVDLQVQNRIITLTIVNDHDHLKKMSAPYIDILKENLQALNYTLSFVHFVKPAEYKLKQDKTALPVYHSNSYYSGVDIRI</sequence>
<evidence type="ECO:0008006" key="3">
    <source>
        <dbReference type="Google" id="ProtNLM"/>
    </source>
</evidence>
<accession>A0ABZ2CJ46</accession>
<protein>
    <recommendedName>
        <fullName evidence="3">Flagellar hook-length control protein-like C-terminal domain-containing protein</fullName>
    </recommendedName>
</protein>
<name>A0ABZ2CJ46_9BACI</name>
<reference evidence="1 2" key="1">
    <citation type="submission" date="2023-10" db="EMBL/GenBank/DDBJ databases">
        <title>Niallia locisalis sp.nov. isolated from a salt pond sample.</title>
        <authorList>
            <person name="Li X.-J."/>
            <person name="Dong L."/>
        </authorList>
    </citation>
    <scope>NUCLEOTIDE SEQUENCE [LARGE SCALE GENOMIC DNA]</scope>
    <source>
        <strain evidence="1 2">DSM 29761</strain>
    </source>
</reference>
<dbReference type="EMBL" id="CP137640">
    <property type="protein sequence ID" value="WVX83146.1"/>
    <property type="molecule type" value="Genomic_DNA"/>
</dbReference>
<dbReference type="RefSeq" id="WP_338452033.1">
    <property type="nucleotide sequence ID" value="NZ_CP137640.1"/>
</dbReference>
<gene>
    <name evidence="1" type="ORF">R4Z09_09245</name>
</gene>
<evidence type="ECO:0000313" key="2">
    <source>
        <dbReference type="Proteomes" id="UP001357223"/>
    </source>
</evidence>